<dbReference type="InterPro" id="IPR036661">
    <property type="entry name" value="Luciferase-like_sf"/>
</dbReference>
<keyword evidence="7" id="KW-1185">Reference proteome</keyword>
<gene>
    <name evidence="6" type="ORF">L207DRAFT_583430</name>
</gene>
<keyword evidence="4" id="KW-0503">Monooxygenase</keyword>
<dbReference type="SUPFAM" id="SSF51679">
    <property type="entry name" value="Bacterial luciferase-like"/>
    <property type="match status" value="1"/>
</dbReference>
<dbReference type="GO" id="GO:0004497">
    <property type="term" value="F:monooxygenase activity"/>
    <property type="evidence" value="ECO:0007669"/>
    <property type="project" value="UniProtKB-KW"/>
</dbReference>
<evidence type="ECO:0000313" key="7">
    <source>
        <dbReference type="Proteomes" id="UP000235786"/>
    </source>
</evidence>
<evidence type="ECO:0000256" key="5">
    <source>
        <dbReference type="SAM" id="MobiDB-lite"/>
    </source>
</evidence>
<dbReference type="InterPro" id="IPR051260">
    <property type="entry name" value="Diverse_substr_monoxygenases"/>
</dbReference>
<keyword evidence="3" id="KW-0560">Oxidoreductase</keyword>
<keyword evidence="1" id="KW-0285">Flavoprotein</keyword>
<feature type="region of interest" description="Disordered" evidence="5">
    <location>
        <begin position="223"/>
        <end position="243"/>
    </location>
</feature>
<evidence type="ECO:0000256" key="1">
    <source>
        <dbReference type="ARBA" id="ARBA00022630"/>
    </source>
</evidence>
<protein>
    <submittedName>
        <fullName evidence="6">Bacterial luciferase-like protein</fullName>
    </submittedName>
</protein>
<dbReference type="Proteomes" id="UP000235786">
    <property type="component" value="Unassembled WGS sequence"/>
</dbReference>
<proteinExistence type="predicted"/>
<dbReference type="EMBL" id="KZ613946">
    <property type="protein sequence ID" value="PMD39562.1"/>
    <property type="molecule type" value="Genomic_DNA"/>
</dbReference>
<evidence type="ECO:0000313" key="6">
    <source>
        <dbReference type="EMBL" id="PMD39562.1"/>
    </source>
</evidence>
<feature type="compositionally biased region" description="Low complexity" evidence="5">
    <location>
        <begin position="223"/>
        <end position="233"/>
    </location>
</feature>
<dbReference type="Gene3D" id="3.20.20.30">
    <property type="entry name" value="Luciferase-like domain"/>
    <property type="match status" value="1"/>
</dbReference>
<dbReference type="PANTHER" id="PTHR30011">
    <property type="entry name" value="ALKANESULFONATE MONOOXYGENASE-RELATED"/>
    <property type="match status" value="1"/>
</dbReference>
<reference evidence="6 7" key="1">
    <citation type="submission" date="2016-04" db="EMBL/GenBank/DDBJ databases">
        <title>A degradative enzymes factory behind the ericoid mycorrhizal symbiosis.</title>
        <authorList>
            <consortium name="DOE Joint Genome Institute"/>
            <person name="Martino E."/>
            <person name="Morin E."/>
            <person name="Grelet G."/>
            <person name="Kuo A."/>
            <person name="Kohler A."/>
            <person name="Daghino S."/>
            <person name="Barry K."/>
            <person name="Choi C."/>
            <person name="Cichocki N."/>
            <person name="Clum A."/>
            <person name="Copeland A."/>
            <person name="Hainaut M."/>
            <person name="Haridas S."/>
            <person name="Labutti K."/>
            <person name="Lindquist E."/>
            <person name="Lipzen A."/>
            <person name="Khouja H.-R."/>
            <person name="Murat C."/>
            <person name="Ohm R."/>
            <person name="Olson A."/>
            <person name="Spatafora J."/>
            <person name="Veneault-Fourrey C."/>
            <person name="Henrissat B."/>
            <person name="Grigoriev I."/>
            <person name="Martin F."/>
            <person name="Perotto S."/>
        </authorList>
    </citation>
    <scope>NUCLEOTIDE SEQUENCE [LARGE SCALE GENOMIC DNA]</scope>
    <source>
        <strain evidence="6 7">F</strain>
    </source>
</reference>
<organism evidence="6 7">
    <name type="scientific">Hyaloscypha variabilis (strain UAMH 11265 / GT02V1 / F)</name>
    <name type="common">Meliniomyces variabilis</name>
    <dbReference type="NCBI Taxonomy" id="1149755"/>
    <lineage>
        <taxon>Eukaryota</taxon>
        <taxon>Fungi</taxon>
        <taxon>Dikarya</taxon>
        <taxon>Ascomycota</taxon>
        <taxon>Pezizomycotina</taxon>
        <taxon>Leotiomycetes</taxon>
        <taxon>Helotiales</taxon>
        <taxon>Hyaloscyphaceae</taxon>
        <taxon>Hyaloscypha</taxon>
        <taxon>Hyaloscypha variabilis</taxon>
    </lineage>
</organism>
<dbReference type="PANTHER" id="PTHR30011:SF16">
    <property type="entry name" value="C2H2 FINGER DOMAIN TRANSCRIPTION FACTOR (EUROFUNG)-RELATED"/>
    <property type="match status" value="1"/>
</dbReference>
<evidence type="ECO:0000256" key="2">
    <source>
        <dbReference type="ARBA" id="ARBA00022643"/>
    </source>
</evidence>
<accession>A0A2J6RM35</accession>
<dbReference type="AlphaFoldDB" id="A0A2J6RM35"/>
<evidence type="ECO:0000256" key="4">
    <source>
        <dbReference type="ARBA" id="ARBA00023033"/>
    </source>
</evidence>
<sequence>MAIAEGRDPYDIKFYQGMCPILGRTLEEAQAKHAKARENADCLGGLATISGLTGVDFAKFPLAEPFNFGGELGDNTVHTMVKEVEKALQQPNMTPRQLGITFPMCGFWFVTVGTPETVVDVIEDWINIGDADAMNFLYMSNPGSFEDIVELLVPVLQERGIMWNDYAVPGGTMRENLRREPGTKTLPSNHHGAQFCYDILKTKYAYERGDIFIDRTKKEGKVNGNHLNGVNGHAPRGDTKFRG</sequence>
<dbReference type="OrthoDB" id="5561043at2759"/>
<dbReference type="GO" id="GO:0016705">
    <property type="term" value="F:oxidoreductase activity, acting on paired donors, with incorporation or reduction of molecular oxygen"/>
    <property type="evidence" value="ECO:0007669"/>
    <property type="project" value="InterPro"/>
</dbReference>
<keyword evidence="2" id="KW-0288">FMN</keyword>
<name>A0A2J6RM35_HYAVF</name>
<evidence type="ECO:0000256" key="3">
    <source>
        <dbReference type="ARBA" id="ARBA00023002"/>
    </source>
</evidence>
<dbReference type="STRING" id="1149755.A0A2J6RM35"/>